<feature type="transmembrane region" description="Helical" evidence="18">
    <location>
        <begin position="322"/>
        <end position="343"/>
    </location>
</feature>
<keyword evidence="16 18" id="KW-0472">Membrane</keyword>
<protein>
    <recommendedName>
        <fullName evidence="5 18">NADH-ubiquinone oxidoreductase chain 2</fullName>
        <ecNumber evidence="4 18">7.1.1.2</ecNumber>
    </recommendedName>
</protein>
<dbReference type="PRINTS" id="PR01436">
    <property type="entry name" value="NADHDHGNASE2"/>
</dbReference>
<feature type="transmembrane region" description="Helical" evidence="18">
    <location>
        <begin position="177"/>
        <end position="194"/>
    </location>
</feature>
<evidence type="ECO:0000256" key="3">
    <source>
        <dbReference type="ARBA" id="ARBA00007012"/>
    </source>
</evidence>
<keyword evidence="15 18" id="KW-0496">Mitochondrion</keyword>
<evidence type="ECO:0000259" key="19">
    <source>
        <dbReference type="Pfam" id="PF00361"/>
    </source>
</evidence>
<feature type="transmembrane region" description="Helical" evidence="18">
    <location>
        <begin position="94"/>
        <end position="116"/>
    </location>
</feature>
<evidence type="ECO:0000256" key="1">
    <source>
        <dbReference type="ARBA" id="ARBA00003257"/>
    </source>
</evidence>
<evidence type="ECO:0000256" key="17">
    <source>
        <dbReference type="ARBA" id="ARBA00049551"/>
    </source>
</evidence>
<comment type="similarity">
    <text evidence="3 18">Belongs to the complex I subunit 2 family.</text>
</comment>
<evidence type="ECO:0000256" key="13">
    <source>
        <dbReference type="ARBA" id="ARBA00023027"/>
    </source>
</evidence>
<keyword evidence="7 18" id="KW-0679">Respiratory chain</keyword>
<feature type="transmembrane region" description="Helical" evidence="18">
    <location>
        <begin position="200"/>
        <end position="218"/>
    </location>
</feature>
<organism evidence="21">
    <name type="scientific">Aedes busckii</name>
    <dbReference type="NCBI Taxonomy" id="2696053"/>
    <lineage>
        <taxon>Eukaryota</taxon>
        <taxon>Metazoa</taxon>
        <taxon>Ecdysozoa</taxon>
        <taxon>Arthropoda</taxon>
        <taxon>Hexapoda</taxon>
        <taxon>Insecta</taxon>
        <taxon>Pterygota</taxon>
        <taxon>Neoptera</taxon>
        <taxon>Endopterygota</taxon>
        <taxon>Diptera</taxon>
        <taxon>Nematocera</taxon>
        <taxon>Culicoidea</taxon>
        <taxon>Culicidae</taxon>
        <taxon>Culicinae</taxon>
        <taxon>Aedini</taxon>
        <taxon>Aedes</taxon>
        <taxon>Howardina</taxon>
    </lineage>
</organism>
<keyword evidence="13 18" id="KW-0520">NAD</keyword>
<dbReference type="PANTHER" id="PTHR46552">
    <property type="entry name" value="NADH-UBIQUINONE OXIDOREDUCTASE CHAIN 2"/>
    <property type="match status" value="1"/>
</dbReference>
<keyword evidence="6" id="KW-0813">Transport</keyword>
<comment type="function">
    <text evidence="18">Core subunit of the mitochondrial membrane respiratory chain NADH dehydrogenase (Complex I) which catalyzes electron transfer from NADH through the respiratory chain, using ubiquinone as an electron acceptor. Essential for the catalytic activity and assembly of complex I.</text>
</comment>
<evidence type="ECO:0000256" key="6">
    <source>
        <dbReference type="ARBA" id="ARBA00022448"/>
    </source>
</evidence>
<dbReference type="EC" id="7.1.1.2" evidence="4 18"/>
<feature type="domain" description="NADH dehydrogenase subunit 2 C-terminal" evidence="20">
    <location>
        <begin position="289"/>
        <end position="341"/>
    </location>
</feature>
<evidence type="ECO:0000256" key="15">
    <source>
        <dbReference type="ARBA" id="ARBA00023128"/>
    </source>
</evidence>
<feature type="domain" description="NADH:quinone oxidoreductase/Mrp antiporter transmembrane" evidence="19">
    <location>
        <begin position="23"/>
        <end position="288"/>
    </location>
</feature>
<proteinExistence type="inferred from homology"/>
<evidence type="ECO:0000259" key="20">
    <source>
        <dbReference type="Pfam" id="PF06444"/>
    </source>
</evidence>
<keyword evidence="11 18" id="KW-0249">Electron transport</keyword>
<keyword evidence="14 18" id="KW-0830">Ubiquinone</keyword>
<evidence type="ECO:0000256" key="10">
    <source>
        <dbReference type="ARBA" id="ARBA00022967"/>
    </source>
</evidence>
<dbReference type="Pfam" id="PF00361">
    <property type="entry name" value="Proton_antipo_M"/>
    <property type="match status" value="1"/>
</dbReference>
<dbReference type="InterPro" id="IPR003917">
    <property type="entry name" value="NADH_UbQ_OxRdtase_chain2"/>
</dbReference>
<dbReference type="GO" id="GO:0008137">
    <property type="term" value="F:NADH dehydrogenase (ubiquinone) activity"/>
    <property type="evidence" value="ECO:0007669"/>
    <property type="project" value="UniProtKB-EC"/>
</dbReference>
<dbReference type="Pfam" id="PF06444">
    <property type="entry name" value="NADH_dehy_S2_C"/>
    <property type="match status" value="1"/>
</dbReference>
<evidence type="ECO:0000256" key="7">
    <source>
        <dbReference type="ARBA" id="ARBA00022660"/>
    </source>
</evidence>
<feature type="transmembrane region" description="Helical" evidence="18">
    <location>
        <begin position="149"/>
        <end position="170"/>
    </location>
</feature>
<dbReference type="InterPro" id="IPR050175">
    <property type="entry name" value="Complex_I_Subunit_2"/>
</dbReference>
<feature type="transmembrane region" description="Helical" evidence="18">
    <location>
        <begin position="60"/>
        <end position="82"/>
    </location>
</feature>
<evidence type="ECO:0000313" key="21">
    <source>
        <dbReference type="EMBL" id="QHD20120.1"/>
    </source>
</evidence>
<comment type="subcellular location">
    <subcellularLocation>
        <location evidence="2 18">Mitochondrion inner membrane</location>
        <topology evidence="2 18">Multi-pass membrane protein</topology>
    </subcellularLocation>
</comment>
<evidence type="ECO:0000256" key="11">
    <source>
        <dbReference type="ARBA" id="ARBA00022982"/>
    </source>
</evidence>
<keyword evidence="8 18" id="KW-0812">Transmembrane</keyword>
<dbReference type="AlphaFoldDB" id="A0A6B9MYG8"/>
<evidence type="ECO:0000256" key="18">
    <source>
        <dbReference type="RuleBase" id="RU003403"/>
    </source>
</evidence>
<feature type="transmembrane region" description="Helical" evidence="18">
    <location>
        <begin position="7"/>
        <end position="27"/>
    </location>
</feature>
<dbReference type="EMBL" id="MN626443">
    <property type="protein sequence ID" value="QHD20120.1"/>
    <property type="molecule type" value="Genomic_DNA"/>
</dbReference>
<dbReference type="GO" id="GO:0006120">
    <property type="term" value="P:mitochondrial electron transport, NADH to ubiquinone"/>
    <property type="evidence" value="ECO:0007669"/>
    <property type="project" value="InterPro"/>
</dbReference>
<evidence type="ECO:0000256" key="2">
    <source>
        <dbReference type="ARBA" id="ARBA00004448"/>
    </source>
</evidence>
<keyword evidence="12 18" id="KW-1133">Transmembrane helix</keyword>
<accession>A0A6B9MYG8</accession>
<dbReference type="GO" id="GO:0005743">
    <property type="term" value="C:mitochondrial inner membrane"/>
    <property type="evidence" value="ECO:0007669"/>
    <property type="project" value="UniProtKB-SubCell"/>
</dbReference>
<evidence type="ECO:0000256" key="9">
    <source>
        <dbReference type="ARBA" id="ARBA00022792"/>
    </source>
</evidence>
<evidence type="ECO:0000256" key="8">
    <source>
        <dbReference type="ARBA" id="ARBA00022692"/>
    </source>
</evidence>
<evidence type="ECO:0000256" key="5">
    <source>
        <dbReference type="ARBA" id="ARBA00021008"/>
    </source>
</evidence>
<gene>
    <name evidence="21" type="primary">ND2</name>
</gene>
<comment type="function">
    <text evidence="1">Core subunit of the mitochondrial membrane respiratory chain NADH dehydrogenase (Complex I) that is believed to belong to the minimal assembly required for catalysis. Complex I functions in the transfer of electrons from NADH to the respiratory chain. The immediate electron acceptor for the enzyme is believed to be ubiquinone.</text>
</comment>
<keyword evidence="10 18" id="KW-1278">Translocase</keyword>
<sequence length="344" mass="40298">MKKNSNNIFLIMLILSSLITISSNSWFGAWMGLEINLLSFIPLMNDNKKNLMTSESSLKYFMIQAFASSIFLFSIILMMLLYNNWSMTMMNNNFNNLLILSTLLLKSGTAPFHFWFPGVMEGLSWMNSLILMTWQKIAPLMLISYNMNYNLFFIFVIILSMIIGALGGLNQTSLRKLMAFSSINHLGWMLLAMMNNELLWLTYFSLYSILSLSLILMFNKFKIFHFNQIFNLPINNPLINFFLFLNLLSLGGLPPFLGFLPKWLVIQNLIELNHFFLLFIAVCLTLITLYYYLRMSYSIYMLNYNKNFWMFSNYLNNKNMNFILIMNFISIMGLMIVSLIYMIL</sequence>
<dbReference type="PANTHER" id="PTHR46552:SF1">
    <property type="entry name" value="NADH-UBIQUINONE OXIDOREDUCTASE CHAIN 2"/>
    <property type="match status" value="1"/>
</dbReference>
<evidence type="ECO:0000256" key="12">
    <source>
        <dbReference type="ARBA" id="ARBA00022989"/>
    </source>
</evidence>
<name>A0A6B9MYG8_9DIPT</name>
<dbReference type="InterPro" id="IPR010933">
    <property type="entry name" value="NADH_DH_su2_C"/>
</dbReference>
<evidence type="ECO:0000256" key="14">
    <source>
        <dbReference type="ARBA" id="ARBA00023075"/>
    </source>
</evidence>
<keyword evidence="9 18" id="KW-0999">Mitochondrion inner membrane</keyword>
<feature type="transmembrane region" description="Helical" evidence="18">
    <location>
        <begin position="272"/>
        <end position="293"/>
    </location>
</feature>
<evidence type="ECO:0000256" key="16">
    <source>
        <dbReference type="ARBA" id="ARBA00023136"/>
    </source>
</evidence>
<feature type="transmembrane region" description="Helical" evidence="18">
    <location>
        <begin position="238"/>
        <end position="260"/>
    </location>
</feature>
<evidence type="ECO:0000256" key="4">
    <source>
        <dbReference type="ARBA" id="ARBA00012944"/>
    </source>
</evidence>
<dbReference type="InterPro" id="IPR001750">
    <property type="entry name" value="ND/Mrp_TM"/>
</dbReference>
<geneLocation type="mitochondrion" evidence="21"/>
<reference evidence="21" key="1">
    <citation type="submission" date="2019-10" db="EMBL/GenBank/DDBJ databases">
        <title>Complete mitogenome sequences of Aedes (Howardina) busckii and Aedes (Ochlerotatus) taeniorhynchus.</title>
        <authorList>
            <person name="Bargielowski I.E."/>
            <person name="Collier T.C."/>
            <person name="Blosser E.M."/>
            <person name="Lanzaro G.C."/>
            <person name="Hulshof K."/>
            <person name="Cornel A.J."/>
            <person name="Lee Y."/>
        </authorList>
    </citation>
    <scope>NUCLEOTIDE SEQUENCE</scope>
</reference>
<comment type="catalytic activity">
    <reaction evidence="17 18">
        <text>a ubiquinone + NADH + 5 H(+)(in) = a ubiquinol + NAD(+) + 4 H(+)(out)</text>
        <dbReference type="Rhea" id="RHEA:29091"/>
        <dbReference type="Rhea" id="RHEA-COMP:9565"/>
        <dbReference type="Rhea" id="RHEA-COMP:9566"/>
        <dbReference type="ChEBI" id="CHEBI:15378"/>
        <dbReference type="ChEBI" id="CHEBI:16389"/>
        <dbReference type="ChEBI" id="CHEBI:17976"/>
        <dbReference type="ChEBI" id="CHEBI:57540"/>
        <dbReference type="ChEBI" id="CHEBI:57945"/>
        <dbReference type="EC" id="7.1.1.2"/>
    </reaction>
</comment>